<evidence type="ECO:0000313" key="1">
    <source>
        <dbReference type="EMBL" id="KAK6632247.1"/>
    </source>
</evidence>
<accession>A0ABR1B089</accession>
<dbReference type="Proteomes" id="UP001359485">
    <property type="component" value="Unassembled WGS sequence"/>
</dbReference>
<protein>
    <submittedName>
        <fullName evidence="1">Uncharacterized protein</fullName>
    </submittedName>
</protein>
<evidence type="ECO:0000313" key="2">
    <source>
        <dbReference type="Proteomes" id="UP001359485"/>
    </source>
</evidence>
<reference evidence="1 2" key="1">
    <citation type="submission" date="2023-09" db="EMBL/GenBank/DDBJ databases">
        <title>Genomes of two closely related lineages of the louse Polyplax serrata with different host specificities.</title>
        <authorList>
            <person name="Martinu J."/>
            <person name="Tarabai H."/>
            <person name="Stefka J."/>
            <person name="Hypsa V."/>
        </authorList>
    </citation>
    <scope>NUCLEOTIDE SEQUENCE [LARGE SCALE GENOMIC DNA]</scope>
    <source>
        <strain evidence="1">98ZLc_SE</strain>
    </source>
</reference>
<gene>
    <name evidence="1" type="ORF">RUM44_007282</name>
</gene>
<dbReference type="EMBL" id="JAWJWF010000005">
    <property type="protein sequence ID" value="KAK6632247.1"/>
    <property type="molecule type" value="Genomic_DNA"/>
</dbReference>
<name>A0ABR1B089_POLSC</name>
<sequence>MPGRAQVQVGISRCLSRATCVTLRAQGLGSLRGIDEIGEKCKNQCSGTVGVSFSQELRNVYDLQVGGQVGLMREEKDKEVPQGSTAVLETLPALQTPGHQVRYSRGCHQIGLPEPGDDHDGNETNMSGVTRWVILTVQKSTPSKIDQQPGLKLIQSKRKMQMADARKSLKRGKTKSFDQRRKSLRFHVLIIINKVVAMATTPLLKGWIQPRDAFEG</sequence>
<keyword evidence="2" id="KW-1185">Reference proteome</keyword>
<organism evidence="1 2">
    <name type="scientific">Polyplax serrata</name>
    <name type="common">Common mouse louse</name>
    <dbReference type="NCBI Taxonomy" id="468196"/>
    <lineage>
        <taxon>Eukaryota</taxon>
        <taxon>Metazoa</taxon>
        <taxon>Ecdysozoa</taxon>
        <taxon>Arthropoda</taxon>
        <taxon>Hexapoda</taxon>
        <taxon>Insecta</taxon>
        <taxon>Pterygota</taxon>
        <taxon>Neoptera</taxon>
        <taxon>Paraneoptera</taxon>
        <taxon>Psocodea</taxon>
        <taxon>Troctomorpha</taxon>
        <taxon>Phthiraptera</taxon>
        <taxon>Anoplura</taxon>
        <taxon>Polyplacidae</taxon>
        <taxon>Polyplax</taxon>
    </lineage>
</organism>
<comment type="caution">
    <text evidence="1">The sequence shown here is derived from an EMBL/GenBank/DDBJ whole genome shotgun (WGS) entry which is preliminary data.</text>
</comment>
<proteinExistence type="predicted"/>